<keyword evidence="3 6" id="KW-0812">Transmembrane</keyword>
<dbReference type="RefSeq" id="WP_089893143.1">
    <property type="nucleotide sequence ID" value="NZ_CALBNM010000094.1"/>
</dbReference>
<evidence type="ECO:0000313" key="7">
    <source>
        <dbReference type="EMBL" id="SDY74820.1"/>
    </source>
</evidence>
<keyword evidence="4 6" id="KW-1133">Transmembrane helix</keyword>
<accession>A0A1H3MDL8</accession>
<dbReference type="PANTHER" id="PTHR33931:SF2">
    <property type="entry name" value="HOLIN-LIKE PROTEIN CIDA"/>
    <property type="match status" value="1"/>
</dbReference>
<dbReference type="AlphaFoldDB" id="A0A1H3MDL8"/>
<dbReference type="GO" id="GO:0016787">
    <property type="term" value="F:hydrolase activity"/>
    <property type="evidence" value="ECO:0007669"/>
    <property type="project" value="UniProtKB-KW"/>
</dbReference>
<evidence type="ECO:0000256" key="3">
    <source>
        <dbReference type="ARBA" id="ARBA00022692"/>
    </source>
</evidence>
<feature type="transmembrane region" description="Helical" evidence="6">
    <location>
        <begin position="62"/>
        <end position="80"/>
    </location>
</feature>
<evidence type="ECO:0000313" key="8">
    <source>
        <dbReference type="Proteomes" id="UP000199026"/>
    </source>
</evidence>
<evidence type="ECO:0000256" key="6">
    <source>
        <dbReference type="SAM" id="Phobius"/>
    </source>
</evidence>
<dbReference type="GO" id="GO:0005886">
    <property type="term" value="C:plasma membrane"/>
    <property type="evidence" value="ECO:0007669"/>
    <property type="project" value="UniProtKB-SubCell"/>
</dbReference>
<comment type="subcellular location">
    <subcellularLocation>
        <location evidence="1">Cell membrane</location>
        <topology evidence="1">Multi-pass membrane protein</topology>
    </subcellularLocation>
</comment>
<keyword evidence="5 6" id="KW-0472">Membrane</keyword>
<gene>
    <name evidence="7" type="ORF">SAMN05444486_103549</name>
</gene>
<dbReference type="Pfam" id="PF03788">
    <property type="entry name" value="LrgA"/>
    <property type="match status" value="1"/>
</dbReference>
<name>A0A1H3MDL8_9RHOB</name>
<sequence>MVGYLTLILSCQLLGEVIVGALGLPVPGPVLGMAFLFAFLLIRGHVPDALGATADGLLRNMSLLFVPAGTGVIMHVTLLSEALVPLSLAVAISTSAAIVVTALMMRVLSKGAPNE</sequence>
<keyword evidence="2" id="KW-1003">Cell membrane</keyword>
<protein>
    <submittedName>
        <fullName evidence="7">Putative effector of murein hydrolase LrgA, UPF0299 family</fullName>
    </submittedName>
</protein>
<evidence type="ECO:0000256" key="1">
    <source>
        <dbReference type="ARBA" id="ARBA00004651"/>
    </source>
</evidence>
<proteinExistence type="predicted"/>
<evidence type="ECO:0000256" key="4">
    <source>
        <dbReference type="ARBA" id="ARBA00022989"/>
    </source>
</evidence>
<keyword evidence="8" id="KW-1185">Reference proteome</keyword>
<evidence type="ECO:0000256" key="5">
    <source>
        <dbReference type="ARBA" id="ARBA00023136"/>
    </source>
</evidence>
<dbReference type="OrthoDB" id="385012at2"/>
<feature type="transmembrane region" description="Helical" evidence="6">
    <location>
        <begin position="86"/>
        <end position="108"/>
    </location>
</feature>
<dbReference type="Proteomes" id="UP000199026">
    <property type="component" value="Unassembled WGS sequence"/>
</dbReference>
<organism evidence="7 8">
    <name type="scientific">Lentibacter algarum</name>
    <dbReference type="NCBI Taxonomy" id="576131"/>
    <lineage>
        <taxon>Bacteria</taxon>
        <taxon>Pseudomonadati</taxon>
        <taxon>Pseudomonadota</taxon>
        <taxon>Alphaproteobacteria</taxon>
        <taxon>Rhodobacterales</taxon>
        <taxon>Roseobacteraceae</taxon>
        <taxon>Lentibacter</taxon>
    </lineage>
</organism>
<dbReference type="InterPro" id="IPR005538">
    <property type="entry name" value="LrgA/CidA"/>
</dbReference>
<keyword evidence="7" id="KW-0378">Hydrolase</keyword>
<dbReference type="STRING" id="576131.SAMN05444486_103549"/>
<dbReference type="EMBL" id="FNPR01000003">
    <property type="protein sequence ID" value="SDY74820.1"/>
    <property type="molecule type" value="Genomic_DNA"/>
</dbReference>
<dbReference type="GeneID" id="78125492"/>
<reference evidence="7 8" key="1">
    <citation type="submission" date="2016-10" db="EMBL/GenBank/DDBJ databases">
        <authorList>
            <person name="de Groot N.N."/>
        </authorList>
    </citation>
    <scope>NUCLEOTIDE SEQUENCE [LARGE SCALE GENOMIC DNA]</scope>
    <source>
        <strain evidence="7 8">DSM 24677</strain>
    </source>
</reference>
<dbReference type="PANTHER" id="PTHR33931">
    <property type="entry name" value="HOLIN-LIKE PROTEIN CIDA-RELATED"/>
    <property type="match status" value="1"/>
</dbReference>
<evidence type="ECO:0000256" key="2">
    <source>
        <dbReference type="ARBA" id="ARBA00022475"/>
    </source>
</evidence>